<keyword evidence="8" id="KW-1185">Reference proteome</keyword>
<dbReference type="Proteomes" id="UP000271573">
    <property type="component" value="Chromosome"/>
</dbReference>
<evidence type="ECO:0000256" key="6">
    <source>
        <dbReference type="SAM" id="Phobius"/>
    </source>
</evidence>
<proteinExistence type="predicted"/>
<dbReference type="PANTHER" id="PTHR30250">
    <property type="entry name" value="PST FAMILY PREDICTED COLANIC ACID TRANSPORTER"/>
    <property type="match status" value="1"/>
</dbReference>
<sequence length="404" mass="43003">MDVRGSGLLAAGILVMNVATFGFQILAATILGPATYSAVGAMLALQLVIAVVQLGVQATAARRVAAAPGDVRSIERTMKVVTNRAAIALTVLMIALSPVIQHGLRLPSIWTALIVGVAAYPITLWGGQAGILQGERRWRDLALLYLANGVPRVVIGPLFMLVHPTETSAMLAVLIAQFSPAIVGWWVLREPHVHEPHPDVRGAVSEMLHGSFAMLGFVALSNVDILIARHILPHNSIQAGLYAAGLIVTKVVLFLPQSVIVLVFPSMSKSESRRKALLLSLSVVGILGVVGIAGSWILSGLALVFVGGHDYQGVQHDLWRFAVLGTALSVLQLLVYSVLARQHRMSSVLIWLAFGAVVVFGLRQSSLTGLVTVVTIIDSILMALLLSHSLWETRHAPASEPAHA</sequence>
<dbReference type="InterPro" id="IPR050833">
    <property type="entry name" value="Poly_Biosynth_Transport"/>
</dbReference>
<dbReference type="AlphaFoldDB" id="A0A3G9IRI5"/>
<keyword evidence="5 6" id="KW-0472">Membrane</keyword>
<keyword evidence="2" id="KW-1003">Cell membrane</keyword>
<feature type="transmembrane region" description="Helical" evidence="6">
    <location>
        <begin position="143"/>
        <end position="162"/>
    </location>
</feature>
<evidence type="ECO:0000256" key="3">
    <source>
        <dbReference type="ARBA" id="ARBA00022692"/>
    </source>
</evidence>
<comment type="subcellular location">
    <subcellularLocation>
        <location evidence="1">Cell membrane</location>
        <topology evidence="1">Multi-pass membrane protein</topology>
    </subcellularLocation>
</comment>
<feature type="transmembrane region" description="Helical" evidence="6">
    <location>
        <begin position="318"/>
        <end position="339"/>
    </location>
</feature>
<feature type="transmembrane region" description="Helical" evidence="6">
    <location>
        <begin position="110"/>
        <end position="131"/>
    </location>
</feature>
<feature type="transmembrane region" description="Helical" evidence="6">
    <location>
        <begin position="276"/>
        <end position="298"/>
    </location>
</feature>
<feature type="transmembrane region" description="Helical" evidence="6">
    <location>
        <begin position="368"/>
        <end position="386"/>
    </location>
</feature>
<reference evidence="7 8" key="1">
    <citation type="submission" date="2018-11" db="EMBL/GenBank/DDBJ databases">
        <title>Complete genome sequence of Nocardioides baekrokdamisoli strain KCTC 39748.</title>
        <authorList>
            <person name="Kang S.W."/>
            <person name="Lee K.C."/>
            <person name="Kim K.K."/>
            <person name="Kim J.S."/>
            <person name="Kim D.S."/>
            <person name="Ko S.H."/>
            <person name="Yang S.H."/>
            <person name="Shin Y.K."/>
            <person name="Lee J.S."/>
        </authorList>
    </citation>
    <scope>NUCLEOTIDE SEQUENCE [LARGE SCALE GENOMIC DNA]</scope>
    <source>
        <strain evidence="7 8">KCTC 39748</strain>
    </source>
</reference>
<evidence type="ECO:0000256" key="1">
    <source>
        <dbReference type="ARBA" id="ARBA00004651"/>
    </source>
</evidence>
<dbReference type="KEGG" id="nbe:Back2_05280"/>
<dbReference type="GO" id="GO:0005886">
    <property type="term" value="C:plasma membrane"/>
    <property type="evidence" value="ECO:0007669"/>
    <property type="project" value="UniProtKB-SubCell"/>
</dbReference>
<feature type="transmembrane region" description="Helical" evidence="6">
    <location>
        <begin position="346"/>
        <end position="362"/>
    </location>
</feature>
<feature type="transmembrane region" description="Helical" evidence="6">
    <location>
        <begin position="85"/>
        <end position="104"/>
    </location>
</feature>
<feature type="transmembrane region" description="Helical" evidence="6">
    <location>
        <begin position="168"/>
        <end position="188"/>
    </location>
</feature>
<evidence type="ECO:0000256" key="5">
    <source>
        <dbReference type="ARBA" id="ARBA00023136"/>
    </source>
</evidence>
<evidence type="ECO:0008006" key="9">
    <source>
        <dbReference type="Google" id="ProtNLM"/>
    </source>
</evidence>
<evidence type="ECO:0000256" key="4">
    <source>
        <dbReference type="ARBA" id="ARBA00022989"/>
    </source>
</evidence>
<gene>
    <name evidence="7" type="ORF">Back2_05280</name>
</gene>
<keyword evidence="4 6" id="KW-1133">Transmembrane helix</keyword>
<protein>
    <recommendedName>
        <fullName evidence="9">Polysaccharide biosynthesis protein</fullName>
    </recommendedName>
</protein>
<feature type="transmembrane region" description="Helical" evidence="6">
    <location>
        <begin position="208"/>
        <end position="228"/>
    </location>
</feature>
<keyword evidence="3 6" id="KW-0812">Transmembrane</keyword>
<accession>A0A3G9IRI5</accession>
<dbReference type="PANTHER" id="PTHR30250:SF26">
    <property type="entry name" value="PSMA PROTEIN"/>
    <property type="match status" value="1"/>
</dbReference>
<dbReference type="EMBL" id="AP019307">
    <property type="protein sequence ID" value="BBH16241.1"/>
    <property type="molecule type" value="Genomic_DNA"/>
</dbReference>
<feature type="transmembrane region" description="Helical" evidence="6">
    <location>
        <begin position="7"/>
        <end position="30"/>
    </location>
</feature>
<organism evidence="7 8">
    <name type="scientific">Nocardioides baekrokdamisoli</name>
    <dbReference type="NCBI Taxonomy" id="1804624"/>
    <lineage>
        <taxon>Bacteria</taxon>
        <taxon>Bacillati</taxon>
        <taxon>Actinomycetota</taxon>
        <taxon>Actinomycetes</taxon>
        <taxon>Propionibacteriales</taxon>
        <taxon>Nocardioidaceae</taxon>
        <taxon>Nocardioides</taxon>
    </lineage>
</organism>
<name>A0A3G9IRI5_9ACTN</name>
<evidence type="ECO:0000313" key="7">
    <source>
        <dbReference type="EMBL" id="BBH16241.1"/>
    </source>
</evidence>
<feature type="transmembrane region" description="Helical" evidence="6">
    <location>
        <begin position="36"/>
        <end position="56"/>
    </location>
</feature>
<evidence type="ECO:0000313" key="8">
    <source>
        <dbReference type="Proteomes" id="UP000271573"/>
    </source>
</evidence>
<evidence type="ECO:0000256" key="2">
    <source>
        <dbReference type="ARBA" id="ARBA00022475"/>
    </source>
</evidence>
<feature type="transmembrane region" description="Helical" evidence="6">
    <location>
        <begin position="240"/>
        <end position="264"/>
    </location>
</feature>